<evidence type="ECO:0000313" key="3">
    <source>
        <dbReference type="Proteomes" id="UP000039865"/>
    </source>
</evidence>
<evidence type="ECO:0000256" key="1">
    <source>
        <dbReference type="SAM" id="MobiDB-lite"/>
    </source>
</evidence>
<feature type="compositionally biased region" description="Basic and acidic residues" evidence="1">
    <location>
        <begin position="884"/>
        <end position="900"/>
    </location>
</feature>
<feature type="compositionally biased region" description="Basic and acidic residues" evidence="1">
    <location>
        <begin position="121"/>
        <end position="137"/>
    </location>
</feature>
<name>A0A078AXS3_STYLE</name>
<protein>
    <submittedName>
        <fullName evidence="2">Uncharacterized protein</fullName>
    </submittedName>
</protein>
<keyword evidence="3" id="KW-1185">Reference proteome</keyword>
<reference evidence="2 3" key="1">
    <citation type="submission" date="2014-06" db="EMBL/GenBank/DDBJ databases">
        <authorList>
            <person name="Swart Estienne"/>
        </authorList>
    </citation>
    <scope>NUCLEOTIDE SEQUENCE [LARGE SCALE GENOMIC DNA]</scope>
    <source>
        <strain evidence="2 3">130c</strain>
    </source>
</reference>
<gene>
    <name evidence="2" type="primary">Contig9825.g10511</name>
    <name evidence="2" type="ORF">STYLEM_14680</name>
</gene>
<dbReference type="InParanoid" id="A0A078AXS3"/>
<sequence length="1023" mass="119663">MKQYLESKVRNRDYTPNKSIKSFYAKKSSVASTFDQTQAFNTQNSYFTNNDTEKHAKLIIFDASDKLKLQAIVTSMNRHNLYSRTDYSPQKQQSTFSVSTQQQFFNDYPVNYKKISQQKRSRNDQLVESQKLQEKKRAQTSMMMGKRKLSQARQFEIRDKLLLEDCLNKSVESLLEKRNKFLNKTQDIKSQEYNQHQLQQHTYHSNKFKETNQDDEDISDNTFHKIIHNLNLDRMREKKWLDSRQNLQISPFKMNQTQVLSRGKEVSKLSLQETVEKRISKSKMDESLLMAEKIFDQWLRDYKISLIDNDTLPFNDNRSLFSIGINDTNGIPMSVILKNFLTLGLVPNQKIFSIMANEKNGQDPSSIIFKEQFLQIFKSGSKIDKILTIIKDEVQKIKDKDINKRNYDKLQKTLKESLADSFNGLINLNIDTSQGLNLQNLQQQRKNLSPKKRATIGDLSKILTTKLSNLSFLKNKHPSTLKYLIEYDTDEDDDKAHNKLINFIKRCSIQKNQVIARNSPRYYQNNPYSPIKDPKHTFINKNKQASPFHLNKQHSYIRRRTKINDGFLDNSSKITTMNEGIKEQSDQQDEFVNRLKMVNKYYYEHGQNKKQLDLRKSLYDNLFDQLQNLKEKIGKECRDLVLTIITLIPLKYEEVRDFSNPIVLPLMQLLVSMLSDKLEKDDKNLEFPNEEIGPMFQIIEKWWAQMDPMKMQVVPKEKVENFLQSKGILNDPKELDSIIRSYFPKNQLLTDNTIKKSVYMRIMSCAIMRGMLINLNSFLNLSQGTIQSEEQSLNLKVLKLQRIILMKGIKAKSNIGIYHKGKIQKDGLSFACASIVDNLQNIYQSSKGGVDFKRAKNKIEKDIQGLQKLNTELKLNENQNQDNPQKDQNADLTDNDDKLNNSELYDNVEDEDESLFQYCDRQSIRRNKNPIFDSLDSDDFDQLINDQNNQHAKKKFLIPQLRELMRSGLENRNQSAIGKKRISLIDRQKIRLMVNTSLLNESHESIEIDDLEQANMNLKLNLI</sequence>
<proteinExistence type="predicted"/>
<accession>A0A078AXS3</accession>
<organism evidence="2 3">
    <name type="scientific">Stylonychia lemnae</name>
    <name type="common">Ciliate</name>
    <dbReference type="NCBI Taxonomy" id="5949"/>
    <lineage>
        <taxon>Eukaryota</taxon>
        <taxon>Sar</taxon>
        <taxon>Alveolata</taxon>
        <taxon>Ciliophora</taxon>
        <taxon>Intramacronucleata</taxon>
        <taxon>Spirotrichea</taxon>
        <taxon>Stichotrichia</taxon>
        <taxon>Sporadotrichida</taxon>
        <taxon>Oxytrichidae</taxon>
        <taxon>Stylonychinae</taxon>
        <taxon>Stylonychia</taxon>
    </lineage>
</organism>
<dbReference type="AlphaFoldDB" id="A0A078AXS3"/>
<evidence type="ECO:0000313" key="2">
    <source>
        <dbReference type="EMBL" id="CDW85598.1"/>
    </source>
</evidence>
<dbReference type="EMBL" id="CCKQ01013890">
    <property type="protein sequence ID" value="CDW85598.1"/>
    <property type="molecule type" value="Genomic_DNA"/>
</dbReference>
<dbReference type="Proteomes" id="UP000039865">
    <property type="component" value="Unassembled WGS sequence"/>
</dbReference>
<feature type="region of interest" description="Disordered" evidence="1">
    <location>
        <begin position="876"/>
        <end position="902"/>
    </location>
</feature>
<feature type="region of interest" description="Disordered" evidence="1">
    <location>
        <begin position="116"/>
        <end position="147"/>
    </location>
</feature>